<reference evidence="3 4" key="1">
    <citation type="submission" date="2024-02" db="EMBL/GenBank/DDBJ databases">
        <title>High-quality chromosome-scale genome assembly of Pensacola bahiagrass (Paspalum notatum Flugge var. saurae).</title>
        <authorList>
            <person name="Vega J.M."/>
            <person name="Podio M."/>
            <person name="Orjuela J."/>
            <person name="Siena L.A."/>
            <person name="Pessino S.C."/>
            <person name="Combes M.C."/>
            <person name="Mariac C."/>
            <person name="Albertini E."/>
            <person name="Pupilli F."/>
            <person name="Ortiz J.P.A."/>
            <person name="Leblanc O."/>
        </authorList>
    </citation>
    <scope>NUCLEOTIDE SEQUENCE [LARGE SCALE GENOMIC DNA]</scope>
    <source>
        <strain evidence="3">R1</strain>
        <tissue evidence="3">Leaf</tissue>
    </source>
</reference>
<feature type="coiled-coil region" evidence="1">
    <location>
        <begin position="61"/>
        <end position="88"/>
    </location>
</feature>
<dbReference type="EMBL" id="CP144749">
    <property type="protein sequence ID" value="WVZ73005.1"/>
    <property type="molecule type" value="Genomic_DNA"/>
</dbReference>
<dbReference type="PANTHER" id="PTHR35689">
    <property type="entry name" value="EARLY ENDOSOME ANTIGEN"/>
    <property type="match status" value="1"/>
</dbReference>
<protein>
    <submittedName>
        <fullName evidence="3">Uncharacterized protein</fullName>
    </submittedName>
</protein>
<feature type="region of interest" description="Disordered" evidence="2">
    <location>
        <begin position="204"/>
        <end position="271"/>
    </location>
</feature>
<keyword evidence="4" id="KW-1185">Reference proteome</keyword>
<proteinExistence type="predicted"/>
<name>A0AAQ3TGL0_PASNO</name>
<keyword evidence="1" id="KW-0175">Coiled coil</keyword>
<gene>
    <name evidence="3" type="ORF">U9M48_021376</name>
</gene>
<feature type="region of interest" description="Disordered" evidence="2">
    <location>
        <begin position="1"/>
        <end position="28"/>
    </location>
</feature>
<dbReference type="Proteomes" id="UP001341281">
    <property type="component" value="Chromosome 05"/>
</dbReference>
<dbReference type="AlphaFoldDB" id="A0AAQ3TGL0"/>
<dbReference type="PANTHER" id="PTHR35689:SF1">
    <property type="entry name" value="EARLY ENDOSOME ANTIGEN"/>
    <property type="match status" value="1"/>
</dbReference>
<organism evidence="3 4">
    <name type="scientific">Paspalum notatum var. saurae</name>
    <dbReference type="NCBI Taxonomy" id="547442"/>
    <lineage>
        <taxon>Eukaryota</taxon>
        <taxon>Viridiplantae</taxon>
        <taxon>Streptophyta</taxon>
        <taxon>Embryophyta</taxon>
        <taxon>Tracheophyta</taxon>
        <taxon>Spermatophyta</taxon>
        <taxon>Magnoliopsida</taxon>
        <taxon>Liliopsida</taxon>
        <taxon>Poales</taxon>
        <taxon>Poaceae</taxon>
        <taxon>PACMAD clade</taxon>
        <taxon>Panicoideae</taxon>
        <taxon>Andropogonodae</taxon>
        <taxon>Paspaleae</taxon>
        <taxon>Paspalinae</taxon>
        <taxon>Paspalum</taxon>
    </lineage>
</organism>
<evidence type="ECO:0000313" key="3">
    <source>
        <dbReference type="EMBL" id="WVZ73005.1"/>
    </source>
</evidence>
<evidence type="ECO:0000256" key="1">
    <source>
        <dbReference type="SAM" id="Coils"/>
    </source>
</evidence>
<accession>A0AAQ3TGL0</accession>
<sequence length="271" mass="30283">MASSTPPPPPPPPPQTTDDARVTPLPGGAEEYLRDSIHSSLGLPVSHRSLRLKLLASEDQRHRLQDHVFSLEDQLRAAQRRIDLLKAEAAMNAAGLRRCVEDKEAMAAAYADLSAKCSKECALYERDLERAMESCDDLARENDDLRARLHQNANLAAFTAQVEELQRDKETLKMNLDTAEAEVITLSEDNRVLDEENKRLLGLLEKERQRRSERKRSASASTKNKRKSPSLRDDGSPAPGGRALDFDGTDSSRHPLSPLPYNSPDYRAHKK</sequence>
<evidence type="ECO:0000313" key="4">
    <source>
        <dbReference type="Proteomes" id="UP001341281"/>
    </source>
</evidence>
<feature type="compositionally biased region" description="Pro residues" evidence="2">
    <location>
        <begin position="1"/>
        <end position="15"/>
    </location>
</feature>
<evidence type="ECO:0000256" key="2">
    <source>
        <dbReference type="SAM" id="MobiDB-lite"/>
    </source>
</evidence>